<keyword evidence="4" id="KW-0238">DNA-binding</keyword>
<dbReference type="GO" id="GO:0008270">
    <property type="term" value="F:zinc ion binding"/>
    <property type="evidence" value="ECO:0007669"/>
    <property type="project" value="InterPro"/>
</dbReference>
<protein>
    <recommendedName>
        <fullName evidence="7">Zn(2)-C6 fungal-type domain-containing protein</fullName>
    </recommendedName>
</protein>
<dbReference type="CDD" id="cd00067">
    <property type="entry name" value="GAL4"/>
    <property type="match status" value="1"/>
</dbReference>
<dbReference type="PROSITE" id="PS50048">
    <property type="entry name" value="ZN2_CY6_FUNGAL_2"/>
    <property type="match status" value="1"/>
</dbReference>
<dbReference type="SUPFAM" id="SSF57701">
    <property type="entry name" value="Zn2/Cys6 DNA-binding domain"/>
    <property type="match status" value="1"/>
</dbReference>
<dbReference type="SMART" id="SM00066">
    <property type="entry name" value="GAL4"/>
    <property type="match status" value="1"/>
</dbReference>
<sequence length="530" mass="59979">MDPRGKALNNAPKRSRMLICKARTGCLTCKTRRVKCDEQKPVCNRCISAKRHCAGYQKPQDNHPKPFHITYYVSDLISSTGALHRPLEDLRDQRALESFYLWGKACFPDDLMEPFTHDDILREPALRHAMIAMGRLYEIYRDGAVRASNPELNVYAMQHYGKALRGLVLRNLETAGEPSPIFLIACFLFVCLETSQGHTEAALRHLQSGYKLFQEARRSGKLLKQCEPIFRWLFTRLMCQMTHFDPNDCARFFGLNGSQSKPLDTFTHLEDARTHLGNLMQKMIHRRYLATLIKVSPGPNKQVFVADQTKRLLAQELAELDTWILAFNHYLSFDISTHDTGDYYVLATCSFLLKFRLMAESRNIGKHDENGSLDFKHILDLGHTLLSDGHIAGSLSRSPTGSNCRPETDFHGNQMLETEVATSMALMQTNAPTDPHFLFLGIMSALSVASAHAPDQAVRQQAQQIVRTICESRMDRDSGLAVYLTSCLSHTRSPGCHDDRTLYGDFSVPEASYSQESRRLIELLGDFGQV</sequence>
<dbReference type="PANTHER" id="PTHR36206">
    <property type="entry name" value="ASPERCRYPTIN BIOSYNTHESIS CLUSTER-SPECIFIC TRANSCRIPTION REGULATOR ATNN-RELATED"/>
    <property type="match status" value="1"/>
</dbReference>
<evidence type="ECO:0000256" key="4">
    <source>
        <dbReference type="ARBA" id="ARBA00023125"/>
    </source>
</evidence>
<evidence type="ECO:0000256" key="2">
    <source>
        <dbReference type="ARBA" id="ARBA00022833"/>
    </source>
</evidence>
<dbReference type="GO" id="GO:0000981">
    <property type="term" value="F:DNA-binding transcription factor activity, RNA polymerase II-specific"/>
    <property type="evidence" value="ECO:0007669"/>
    <property type="project" value="InterPro"/>
</dbReference>
<dbReference type="Proteomes" id="UP000246702">
    <property type="component" value="Unassembled WGS sequence"/>
</dbReference>
<dbReference type="OrthoDB" id="2593732at2759"/>
<dbReference type="AlphaFoldDB" id="A0A317X965"/>
<keyword evidence="3" id="KW-0805">Transcription regulation</keyword>
<dbReference type="PANTHER" id="PTHR36206:SF13">
    <property type="entry name" value="TRANSCRIPTIONAL REGULATORY PROTEIN MOC3"/>
    <property type="match status" value="1"/>
</dbReference>
<keyword evidence="2" id="KW-0862">Zinc</keyword>
<dbReference type="InterPro" id="IPR036864">
    <property type="entry name" value="Zn2-C6_fun-type_DNA-bd_sf"/>
</dbReference>
<name>A0A317X965_9EURO</name>
<reference evidence="8 9" key="1">
    <citation type="submission" date="2016-12" db="EMBL/GenBank/DDBJ databases">
        <title>The genomes of Aspergillus section Nigri reveals drivers in fungal speciation.</title>
        <authorList>
            <consortium name="DOE Joint Genome Institute"/>
            <person name="Vesth T.C."/>
            <person name="Nybo J."/>
            <person name="Theobald S."/>
            <person name="Brandl J."/>
            <person name="Frisvad J.C."/>
            <person name="Nielsen K.F."/>
            <person name="Lyhne E.K."/>
            <person name="Kogle M.E."/>
            <person name="Kuo A."/>
            <person name="Riley R."/>
            <person name="Clum A."/>
            <person name="Nolan M."/>
            <person name="Lipzen A."/>
            <person name="Salamov A."/>
            <person name="Henrissat B."/>
            <person name="Wiebenga A."/>
            <person name="De Vries R.P."/>
            <person name="Grigoriev I.V."/>
            <person name="Mortensen U.H."/>
            <person name="Andersen M.R."/>
            <person name="Baker S.E."/>
        </authorList>
    </citation>
    <scope>NUCLEOTIDE SEQUENCE [LARGE SCALE GENOMIC DNA]</scope>
    <source>
        <strain evidence="8 9">CBS 115572</strain>
    </source>
</reference>
<evidence type="ECO:0000313" key="9">
    <source>
        <dbReference type="Proteomes" id="UP000246702"/>
    </source>
</evidence>
<keyword evidence="6" id="KW-0539">Nucleus</keyword>
<keyword evidence="1" id="KW-0479">Metal-binding</keyword>
<dbReference type="PROSITE" id="PS00463">
    <property type="entry name" value="ZN2_CY6_FUNGAL_1"/>
    <property type="match status" value="1"/>
</dbReference>
<evidence type="ECO:0000259" key="7">
    <source>
        <dbReference type="PROSITE" id="PS50048"/>
    </source>
</evidence>
<evidence type="ECO:0000256" key="5">
    <source>
        <dbReference type="ARBA" id="ARBA00023163"/>
    </source>
</evidence>
<proteinExistence type="predicted"/>
<evidence type="ECO:0000313" key="8">
    <source>
        <dbReference type="EMBL" id="PWY93468.1"/>
    </source>
</evidence>
<keyword evidence="5" id="KW-0804">Transcription</keyword>
<keyword evidence="9" id="KW-1185">Reference proteome</keyword>
<evidence type="ECO:0000256" key="1">
    <source>
        <dbReference type="ARBA" id="ARBA00022723"/>
    </source>
</evidence>
<evidence type="ECO:0000256" key="6">
    <source>
        <dbReference type="ARBA" id="ARBA00023242"/>
    </source>
</evidence>
<dbReference type="RefSeq" id="XP_025470229.1">
    <property type="nucleotide sequence ID" value="XM_025617025.1"/>
</dbReference>
<gene>
    <name evidence="8" type="ORF">BO94DRAFT_621861</name>
</gene>
<dbReference type="InterPro" id="IPR052360">
    <property type="entry name" value="Transcr_Regulatory_Proteins"/>
</dbReference>
<dbReference type="GO" id="GO:0003677">
    <property type="term" value="F:DNA binding"/>
    <property type="evidence" value="ECO:0007669"/>
    <property type="project" value="UniProtKB-KW"/>
</dbReference>
<dbReference type="Gene3D" id="4.10.240.10">
    <property type="entry name" value="Zn(2)-C6 fungal-type DNA-binding domain"/>
    <property type="match status" value="1"/>
</dbReference>
<dbReference type="GeneID" id="37119168"/>
<dbReference type="Pfam" id="PF00172">
    <property type="entry name" value="Zn_clus"/>
    <property type="match status" value="1"/>
</dbReference>
<organism evidence="8 9">
    <name type="scientific">Aspergillus sclerotioniger CBS 115572</name>
    <dbReference type="NCBI Taxonomy" id="1450535"/>
    <lineage>
        <taxon>Eukaryota</taxon>
        <taxon>Fungi</taxon>
        <taxon>Dikarya</taxon>
        <taxon>Ascomycota</taxon>
        <taxon>Pezizomycotina</taxon>
        <taxon>Eurotiomycetes</taxon>
        <taxon>Eurotiomycetidae</taxon>
        <taxon>Eurotiales</taxon>
        <taxon>Aspergillaceae</taxon>
        <taxon>Aspergillus</taxon>
        <taxon>Aspergillus subgen. Circumdati</taxon>
    </lineage>
</organism>
<feature type="domain" description="Zn(2)-C6 fungal-type" evidence="7">
    <location>
        <begin position="25"/>
        <end position="53"/>
    </location>
</feature>
<comment type="caution">
    <text evidence="8">The sequence shown here is derived from an EMBL/GenBank/DDBJ whole genome shotgun (WGS) entry which is preliminary data.</text>
</comment>
<dbReference type="GO" id="GO:0009893">
    <property type="term" value="P:positive regulation of metabolic process"/>
    <property type="evidence" value="ECO:0007669"/>
    <property type="project" value="UniProtKB-ARBA"/>
</dbReference>
<dbReference type="InterPro" id="IPR001138">
    <property type="entry name" value="Zn2Cys6_DnaBD"/>
</dbReference>
<dbReference type="STRING" id="1450535.A0A317X965"/>
<evidence type="ECO:0000256" key="3">
    <source>
        <dbReference type="ARBA" id="ARBA00023015"/>
    </source>
</evidence>
<dbReference type="EMBL" id="MSFK01000006">
    <property type="protein sequence ID" value="PWY93468.1"/>
    <property type="molecule type" value="Genomic_DNA"/>
</dbReference>
<accession>A0A317X965</accession>